<dbReference type="Gene3D" id="2.40.70.10">
    <property type="entry name" value="Acid Proteases"/>
    <property type="match status" value="1"/>
</dbReference>
<comment type="caution">
    <text evidence="21">The sequence shown here is derived from an EMBL/GenBank/DDBJ whole genome shotgun (WGS) entry which is preliminary data.</text>
</comment>
<keyword evidence="15" id="KW-0233">DNA recombination</keyword>
<dbReference type="PROSITE" id="PS50994">
    <property type="entry name" value="INTEGRASE"/>
    <property type="match status" value="1"/>
</dbReference>
<name>A0A060T0U9_PYCCI</name>
<keyword evidence="10" id="KW-0694">RNA-binding</keyword>
<evidence type="ECO:0000256" key="10">
    <source>
        <dbReference type="ARBA" id="ARBA00022884"/>
    </source>
</evidence>
<evidence type="ECO:0000256" key="17">
    <source>
        <dbReference type="SAM" id="MobiDB-lite"/>
    </source>
</evidence>
<feature type="region of interest" description="Disordered" evidence="17">
    <location>
        <begin position="287"/>
        <end position="310"/>
    </location>
</feature>
<keyword evidence="7" id="KW-0255">Endonuclease</keyword>
<dbReference type="Pfam" id="PF00385">
    <property type="entry name" value="Chromo"/>
    <property type="match status" value="1"/>
</dbReference>
<dbReference type="GO" id="GO:0004519">
    <property type="term" value="F:endonuclease activity"/>
    <property type="evidence" value="ECO:0007669"/>
    <property type="project" value="UniProtKB-KW"/>
</dbReference>
<dbReference type="STRING" id="5643.A0A060T0U9"/>
<gene>
    <name evidence="21" type="ORF">BN946_scf184541.g5</name>
</gene>
<dbReference type="CDD" id="cd00024">
    <property type="entry name" value="CD_CSD"/>
    <property type="match status" value="1"/>
</dbReference>
<dbReference type="InterPro" id="IPR056924">
    <property type="entry name" value="SH3_Tf2-1"/>
</dbReference>
<dbReference type="GO" id="GO:0006508">
    <property type="term" value="P:proteolysis"/>
    <property type="evidence" value="ECO:0007669"/>
    <property type="project" value="UniProtKB-KW"/>
</dbReference>
<dbReference type="Pfam" id="PF17919">
    <property type="entry name" value="RT_RNaseH_2"/>
    <property type="match status" value="1"/>
</dbReference>
<keyword evidence="13" id="KW-0239">DNA-directed DNA polymerase</keyword>
<keyword evidence="22" id="KW-1185">Reference proteome</keyword>
<feature type="region of interest" description="Disordered" evidence="17">
    <location>
        <begin position="64"/>
        <end position="96"/>
    </location>
</feature>
<dbReference type="GO" id="GO:0003677">
    <property type="term" value="F:DNA binding"/>
    <property type="evidence" value="ECO:0007669"/>
    <property type="project" value="UniProtKB-KW"/>
</dbReference>
<evidence type="ECO:0000313" key="22">
    <source>
        <dbReference type="Proteomes" id="UP000029665"/>
    </source>
</evidence>
<dbReference type="GO" id="GO:0003964">
    <property type="term" value="F:RNA-directed DNA polymerase activity"/>
    <property type="evidence" value="ECO:0007669"/>
    <property type="project" value="UniProtKB-KW"/>
</dbReference>
<dbReference type="Gene3D" id="1.10.340.70">
    <property type="match status" value="1"/>
</dbReference>
<dbReference type="InterPro" id="IPR050951">
    <property type="entry name" value="Retrovirus_Pol_polyprotein"/>
</dbReference>
<dbReference type="FunFam" id="3.30.70.270:FF:000020">
    <property type="entry name" value="Transposon Tf2-6 polyprotein-like Protein"/>
    <property type="match status" value="1"/>
</dbReference>
<keyword evidence="5" id="KW-0479">Metal-binding</keyword>
<dbReference type="Gene3D" id="3.30.420.10">
    <property type="entry name" value="Ribonuclease H-like superfamily/Ribonuclease H"/>
    <property type="match status" value="1"/>
</dbReference>
<feature type="compositionally biased region" description="Pro residues" evidence="17">
    <location>
        <begin position="360"/>
        <end position="372"/>
    </location>
</feature>
<evidence type="ECO:0000256" key="11">
    <source>
        <dbReference type="ARBA" id="ARBA00022908"/>
    </source>
</evidence>
<evidence type="ECO:0000256" key="2">
    <source>
        <dbReference type="ARBA" id="ARBA00022679"/>
    </source>
</evidence>
<dbReference type="InterPro" id="IPR016197">
    <property type="entry name" value="Chromo-like_dom_sf"/>
</dbReference>
<evidence type="ECO:0000256" key="1">
    <source>
        <dbReference type="ARBA" id="ARBA00022670"/>
    </source>
</evidence>
<feature type="region of interest" description="Disordered" evidence="17">
    <location>
        <begin position="1364"/>
        <end position="1510"/>
    </location>
</feature>
<dbReference type="HOGENOM" id="CLU_000384_38_1_1"/>
<keyword evidence="4" id="KW-0540">Nuclease</keyword>
<evidence type="ECO:0000313" key="21">
    <source>
        <dbReference type="EMBL" id="CDO78159.1"/>
    </source>
</evidence>
<evidence type="ECO:0000256" key="12">
    <source>
        <dbReference type="ARBA" id="ARBA00022918"/>
    </source>
</evidence>
<dbReference type="PROSITE" id="PS50878">
    <property type="entry name" value="RT_POL"/>
    <property type="match status" value="1"/>
</dbReference>
<accession>A0A060T0U9</accession>
<keyword evidence="3" id="KW-0548">Nucleotidyltransferase</keyword>
<feature type="domain" description="Reverse transcriptase" evidence="19">
    <location>
        <begin position="443"/>
        <end position="622"/>
    </location>
</feature>
<keyword evidence="6" id="KW-0064">Aspartyl protease</keyword>
<keyword evidence="16" id="KW-0511">Multifunctional enzyme</keyword>
<evidence type="ECO:0000256" key="3">
    <source>
        <dbReference type="ARBA" id="ARBA00022695"/>
    </source>
</evidence>
<dbReference type="GO" id="GO:0003887">
    <property type="term" value="F:DNA-directed DNA polymerase activity"/>
    <property type="evidence" value="ECO:0007669"/>
    <property type="project" value="UniProtKB-KW"/>
</dbReference>
<feature type="compositionally biased region" description="Polar residues" evidence="17">
    <location>
        <begin position="64"/>
        <end position="84"/>
    </location>
</feature>
<feature type="region of interest" description="Disordered" evidence="17">
    <location>
        <begin position="355"/>
        <end position="382"/>
    </location>
</feature>
<dbReference type="SMART" id="SM00298">
    <property type="entry name" value="CHROMO"/>
    <property type="match status" value="1"/>
</dbReference>
<keyword evidence="11" id="KW-0229">DNA integration</keyword>
<dbReference type="GO" id="GO:0006338">
    <property type="term" value="P:chromatin remodeling"/>
    <property type="evidence" value="ECO:0007669"/>
    <property type="project" value="UniProtKB-ARBA"/>
</dbReference>
<keyword evidence="9" id="KW-0460">Magnesium</keyword>
<keyword evidence="14" id="KW-0238">DNA-binding</keyword>
<evidence type="ECO:0000256" key="13">
    <source>
        <dbReference type="ARBA" id="ARBA00022932"/>
    </source>
</evidence>
<keyword evidence="12" id="KW-0695">RNA-directed DNA polymerase</keyword>
<dbReference type="Proteomes" id="UP000029665">
    <property type="component" value="Unassembled WGS sequence"/>
</dbReference>
<dbReference type="FunFam" id="3.30.420.10:FF:000032">
    <property type="entry name" value="Retrovirus-related Pol polyprotein from transposon 297-like Protein"/>
    <property type="match status" value="1"/>
</dbReference>
<dbReference type="InterPro" id="IPR021109">
    <property type="entry name" value="Peptidase_aspartic_dom_sf"/>
</dbReference>
<evidence type="ECO:0000259" key="18">
    <source>
        <dbReference type="PROSITE" id="PS50013"/>
    </source>
</evidence>
<dbReference type="GO" id="GO:0003723">
    <property type="term" value="F:RNA binding"/>
    <property type="evidence" value="ECO:0007669"/>
    <property type="project" value="UniProtKB-KW"/>
</dbReference>
<dbReference type="PANTHER" id="PTHR37984">
    <property type="entry name" value="PROTEIN CBG26694"/>
    <property type="match status" value="1"/>
</dbReference>
<evidence type="ECO:0000256" key="16">
    <source>
        <dbReference type="ARBA" id="ARBA00023268"/>
    </source>
</evidence>
<proteinExistence type="predicted"/>
<dbReference type="CDD" id="cd09274">
    <property type="entry name" value="RNase_HI_RT_Ty3"/>
    <property type="match status" value="1"/>
</dbReference>
<evidence type="ECO:0000256" key="15">
    <source>
        <dbReference type="ARBA" id="ARBA00023172"/>
    </source>
</evidence>
<feature type="domain" description="Chromo" evidence="18">
    <location>
        <begin position="1311"/>
        <end position="1373"/>
    </location>
</feature>
<evidence type="ECO:0000256" key="14">
    <source>
        <dbReference type="ARBA" id="ARBA00023125"/>
    </source>
</evidence>
<dbReference type="SUPFAM" id="SSF54160">
    <property type="entry name" value="Chromo domain-like"/>
    <property type="match status" value="1"/>
</dbReference>
<dbReference type="Gene3D" id="2.40.50.40">
    <property type="match status" value="1"/>
</dbReference>
<dbReference type="InterPro" id="IPR001584">
    <property type="entry name" value="Integrase_cat-core"/>
</dbReference>
<organism evidence="21 22">
    <name type="scientific">Pycnoporus cinnabarinus</name>
    <name type="common">Cinnabar-red polypore</name>
    <name type="synonym">Trametes cinnabarina</name>
    <dbReference type="NCBI Taxonomy" id="5643"/>
    <lineage>
        <taxon>Eukaryota</taxon>
        <taxon>Fungi</taxon>
        <taxon>Dikarya</taxon>
        <taxon>Basidiomycota</taxon>
        <taxon>Agaricomycotina</taxon>
        <taxon>Agaricomycetes</taxon>
        <taxon>Polyporales</taxon>
        <taxon>Polyporaceae</taxon>
        <taxon>Trametes</taxon>
    </lineage>
</organism>
<dbReference type="InterPro" id="IPR000953">
    <property type="entry name" value="Chromo/chromo_shadow_dom"/>
</dbReference>
<dbReference type="InterPro" id="IPR012337">
    <property type="entry name" value="RNaseH-like_sf"/>
</dbReference>
<evidence type="ECO:0000256" key="6">
    <source>
        <dbReference type="ARBA" id="ARBA00022750"/>
    </source>
</evidence>
<dbReference type="OrthoDB" id="2758353at2759"/>
<dbReference type="PROSITE" id="PS50013">
    <property type="entry name" value="CHROMO_2"/>
    <property type="match status" value="1"/>
</dbReference>
<dbReference type="SUPFAM" id="SSF53098">
    <property type="entry name" value="Ribonuclease H-like"/>
    <property type="match status" value="1"/>
</dbReference>
<dbReference type="EMBL" id="CCBP010000691">
    <property type="protein sequence ID" value="CDO78159.1"/>
    <property type="molecule type" value="Genomic_DNA"/>
</dbReference>
<dbReference type="Gene3D" id="3.30.70.270">
    <property type="match status" value="2"/>
</dbReference>
<dbReference type="PANTHER" id="PTHR37984:SF5">
    <property type="entry name" value="PROTEIN NYNRIN-LIKE"/>
    <property type="match status" value="1"/>
</dbReference>
<dbReference type="GO" id="GO:0004190">
    <property type="term" value="F:aspartic-type endopeptidase activity"/>
    <property type="evidence" value="ECO:0007669"/>
    <property type="project" value="UniProtKB-KW"/>
</dbReference>
<dbReference type="CDD" id="cd01647">
    <property type="entry name" value="RT_LTR"/>
    <property type="match status" value="1"/>
</dbReference>
<feature type="domain" description="Integrase catalytic" evidence="20">
    <location>
        <begin position="1008"/>
        <end position="1167"/>
    </location>
</feature>
<dbReference type="SUPFAM" id="SSF56672">
    <property type="entry name" value="DNA/RNA polymerases"/>
    <property type="match status" value="1"/>
</dbReference>
<dbReference type="Pfam" id="PF17921">
    <property type="entry name" value="Integrase_H2C2"/>
    <property type="match status" value="1"/>
</dbReference>
<dbReference type="GO" id="GO:0015074">
    <property type="term" value="P:DNA integration"/>
    <property type="evidence" value="ECO:0007669"/>
    <property type="project" value="UniProtKB-KW"/>
</dbReference>
<dbReference type="GO" id="GO:0046872">
    <property type="term" value="F:metal ion binding"/>
    <property type="evidence" value="ECO:0007669"/>
    <property type="project" value="UniProtKB-KW"/>
</dbReference>
<dbReference type="InterPro" id="IPR023780">
    <property type="entry name" value="Chromo_domain"/>
</dbReference>
<keyword evidence="8" id="KW-0378">Hydrolase</keyword>
<reference evidence="21" key="1">
    <citation type="submission" date="2014-01" db="EMBL/GenBank/DDBJ databases">
        <title>The genome of the white-rot fungus Pycnoporus cinnabarinus: a basidiomycete model with a versatile arsenal for lignocellulosic biomass breakdown.</title>
        <authorList>
            <person name="Levasseur A."/>
            <person name="Lomascolo A."/>
            <person name="Ruiz-Duenas F.J."/>
            <person name="Uzan E."/>
            <person name="Piumi F."/>
            <person name="Kues U."/>
            <person name="Ram A.F.J."/>
            <person name="Murat C."/>
            <person name="Haon M."/>
            <person name="Benoit I."/>
            <person name="Arfi Y."/>
            <person name="Chevret D."/>
            <person name="Drula E."/>
            <person name="Kwon M.J."/>
            <person name="Gouret P."/>
            <person name="Lesage-Meessen L."/>
            <person name="Lombard V."/>
            <person name="Mariette J."/>
            <person name="Noirot C."/>
            <person name="Park J."/>
            <person name="Patyshakuliyeva A."/>
            <person name="Wieneger R.A.B."/>
            <person name="Wosten H.A.B."/>
            <person name="Martin F."/>
            <person name="Coutinho P.M."/>
            <person name="de Vries R."/>
            <person name="Martinez A.T."/>
            <person name="Klopp C."/>
            <person name="Pontarotti P."/>
            <person name="Henrissat B."/>
            <person name="Record E."/>
        </authorList>
    </citation>
    <scope>NUCLEOTIDE SEQUENCE [LARGE SCALE GENOMIC DNA]</scope>
    <source>
        <strain evidence="21">BRFM137</strain>
    </source>
</reference>
<dbReference type="InterPro" id="IPR000477">
    <property type="entry name" value="RT_dom"/>
</dbReference>
<evidence type="ECO:0000256" key="5">
    <source>
        <dbReference type="ARBA" id="ARBA00022723"/>
    </source>
</evidence>
<dbReference type="InterPro" id="IPR036397">
    <property type="entry name" value="RNaseH_sf"/>
</dbReference>
<dbReference type="Pfam" id="PF00078">
    <property type="entry name" value="RVT_1"/>
    <property type="match status" value="1"/>
</dbReference>
<dbReference type="InterPro" id="IPR043128">
    <property type="entry name" value="Rev_trsase/Diguanyl_cyclase"/>
</dbReference>
<dbReference type="InterPro" id="IPR043502">
    <property type="entry name" value="DNA/RNA_pol_sf"/>
</dbReference>
<feature type="compositionally biased region" description="Low complexity" evidence="17">
    <location>
        <begin position="1391"/>
        <end position="1434"/>
    </location>
</feature>
<dbReference type="Gene3D" id="3.10.10.10">
    <property type="entry name" value="HIV Type 1 Reverse Transcriptase, subunit A, domain 1"/>
    <property type="match status" value="1"/>
</dbReference>
<keyword evidence="2" id="KW-0808">Transferase</keyword>
<evidence type="ECO:0000259" key="20">
    <source>
        <dbReference type="PROSITE" id="PS50994"/>
    </source>
</evidence>
<dbReference type="InterPro" id="IPR041577">
    <property type="entry name" value="RT_RNaseH_2"/>
</dbReference>
<evidence type="ECO:0000256" key="8">
    <source>
        <dbReference type="ARBA" id="ARBA00022801"/>
    </source>
</evidence>
<dbReference type="GO" id="GO:0005634">
    <property type="term" value="C:nucleus"/>
    <property type="evidence" value="ECO:0007669"/>
    <property type="project" value="UniProtKB-ARBA"/>
</dbReference>
<dbReference type="GO" id="GO:0006310">
    <property type="term" value="P:DNA recombination"/>
    <property type="evidence" value="ECO:0007669"/>
    <property type="project" value="UniProtKB-KW"/>
</dbReference>
<keyword evidence="1" id="KW-0645">Protease</keyword>
<protein>
    <submittedName>
        <fullName evidence="21">Uncharacterized protein</fullName>
    </submittedName>
</protein>
<feature type="compositionally biased region" description="Polar residues" evidence="17">
    <location>
        <begin position="1379"/>
        <end position="1390"/>
    </location>
</feature>
<evidence type="ECO:0000256" key="7">
    <source>
        <dbReference type="ARBA" id="ARBA00022759"/>
    </source>
</evidence>
<dbReference type="InterPro" id="IPR041588">
    <property type="entry name" value="Integrase_H2C2"/>
</dbReference>
<evidence type="ECO:0000259" key="19">
    <source>
        <dbReference type="PROSITE" id="PS50878"/>
    </source>
</evidence>
<feature type="region of interest" description="Disordered" evidence="17">
    <location>
        <begin position="1"/>
        <end position="23"/>
    </location>
</feature>
<dbReference type="Pfam" id="PF24626">
    <property type="entry name" value="SH3_Tf2-1"/>
    <property type="match status" value="1"/>
</dbReference>
<evidence type="ECO:0000256" key="9">
    <source>
        <dbReference type="ARBA" id="ARBA00022842"/>
    </source>
</evidence>
<feature type="compositionally biased region" description="Polar residues" evidence="17">
    <location>
        <begin position="1490"/>
        <end position="1499"/>
    </location>
</feature>
<evidence type="ECO:0000256" key="4">
    <source>
        <dbReference type="ARBA" id="ARBA00022722"/>
    </source>
</evidence>
<dbReference type="FunFam" id="1.10.340.70:FF:000001">
    <property type="entry name" value="Retrovirus-related Pol polyprotein from transposon gypsy-like Protein"/>
    <property type="match status" value="1"/>
</dbReference>
<sequence>MDIDATRQSRPRGPLSEAEKERRRKNNLCFYCGEAVTPQELPEEKSDRPGVPLCGKSLGGCSLTVQEHPSSQGTAAQATGSPQPSHVRMRDGSLPRRLKDEPVAIRAVDDRPIADGLITHEVLTQLTLRSHSEHVPLAIVSVPYPIILGLDWLERHNPSIDWVRRELELSCCGENLVVRAQEGDELPRYSLAFVASKATRTSIATGLGLGLTPGDPCPDPPLPPSPCWRPDQAPSRSVLSEGVLPWHAPRLESHIGYGRIGATTLTTHSVLLPRLVSIDGARLGYGRTECASPPTPGETQTGFGRVESEPSSSSQFLNIKFVNSMRFRKLARNADTAVLRYHPAGSRGYVVASAQFDMPSPSPSDNHPPPEPPPDDASSHIPDKYRDYADVFSPVDVEKLPPHRPGFDAAIELEDGATPPFGPLYHLSEAERAQVLDYVETNLRKGFIRRSSSSAGAPILFARKKTGELRLCVDYRGLNAITKKNRYPLPLINDLLDRVQGCTVFTTLDLKNAFNLIRIREGDEWKTAFRTHLGLFEYLVMPFGLTNAPGTFQAYIQDALRDLLDVICVVYIDDILIFSRSQAEHDQHVTMVLDRLRKAGLFANAKKCAFDQSEVEYVGYLINRDGIRMDPKKLNTVIDWPTPSSVKEVQSFLGFTNFYRRFVQDYAHIALPLNRLTKKAVKGEPFTWSPEANNAFEALRDAILSAPVLRHFNSSRPSTLSTDASDFAIAGILHQPDDEGLLHPVAFFSRKLTPAEINYEVYDKELLAIVESFRTFRAWLIGSDVPVAVVSDHKNLEYFMSSRVLNRRQARWSMFLSEFNFRLDYAPGIKNPADAPSRRADFAPREGDDILSENHKALLTPVHTERIFNPTRRDATSATSSRISALTTISLDRANFTERLKAALRSDPEWREAVRRSDLDFTVQDSLVYHRHRLFIPRPLRAEILFSRHDSVSSGHPGRERTKELVARDFSWPGISTYVRQYVESCDTCGRIKAPRHKPFGLLKPLEIPHRPWQDITMDHIVKLPPSHGYDSIWVVCDRLTRYAHFIPCTESSDAPALAWLFLDRVFRYHGMPETIVSDRGAVFISRFWNSLTTLLHTKLKYSTAYHPQTDGLTERTNQSLETYLRAYVSTQQDDWVDYLPLAEFAFNNHVNSSTKQTPFYANLGYHPTFDPLITPPSVTVPAAGDIAQRLTRVHNECRAQLLAAQNRQSRYYNERVKDAPKFQEGDLVWLLRRHIKTTRPSDKLDHRRLGPFPIDAKLSDVVYRLRLPAYLSRLHPVFHVSLLEPYTPRPEHHPIPQPVPFDLSDELPPADPHSILDCRRTGRRFEYLVHWKDLPAEEDSWTPITDLPTTPAVSELLERFHRRHPRAPRPPRSLLWHNPSTDTTDNIVHSSSQAPAVATATSSSSQAAEEDPAPASSSAPAEEDPAPASSSAPAEEDPPSLPRPAAPLAAPSRLIVRLPPPRQPVAPSAAPRTPSPVPPRENLRAEYTPPTQTTTRSGRVSRPVAKYDP</sequence>
<dbReference type="OMA" id="GYHPTFD"/>